<dbReference type="AlphaFoldDB" id="A0A4R2RF29"/>
<comment type="caution">
    <text evidence="1">The sequence shown here is derived from an EMBL/GenBank/DDBJ whole genome shotgun (WGS) entry which is preliminary data.</text>
</comment>
<keyword evidence="2" id="KW-1185">Reference proteome</keyword>
<reference evidence="1 2" key="1">
    <citation type="submission" date="2019-03" db="EMBL/GenBank/DDBJ databases">
        <title>Genomic Encyclopedia of Type Strains, Phase IV (KMG-IV): sequencing the most valuable type-strain genomes for metagenomic binning, comparative biology and taxonomic classification.</title>
        <authorList>
            <person name="Goeker M."/>
        </authorList>
    </citation>
    <scope>NUCLEOTIDE SEQUENCE [LARGE SCALE GENOMIC DNA]</scope>
    <source>
        <strain evidence="1 2">DSM 24766</strain>
    </source>
</reference>
<evidence type="ECO:0000313" key="1">
    <source>
        <dbReference type="EMBL" id="TCP62162.1"/>
    </source>
</evidence>
<gene>
    <name evidence="1" type="ORF">EV663_1024</name>
</gene>
<dbReference type="RefSeq" id="WP_132950429.1">
    <property type="nucleotide sequence ID" value="NZ_SLXU01000002.1"/>
</dbReference>
<name>A0A4R2RF29_9RHOB</name>
<dbReference type="Proteomes" id="UP000295050">
    <property type="component" value="Unassembled WGS sequence"/>
</dbReference>
<sequence>MTPAEKNPHKKKAAFFWAFFLKKRLHPVHSDITAVAHVIFTGAQAIATTRTFWRTLFKDPAPQVVALLCALFCWKGPSQENL</sequence>
<dbReference type="EMBL" id="SLXU01000002">
    <property type="protein sequence ID" value="TCP62162.1"/>
    <property type="molecule type" value="Genomic_DNA"/>
</dbReference>
<protein>
    <submittedName>
        <fullName evidence="1">Uncharacterized protein</fullName>
    </submittedName>
</protein>
<proteinExistence type="predicted"/>
<evidence type="ECO:0000313" key="2">
    <source>
        <dbReference type="Proteomes" id="UP000295050"/>
    </source>
</evidence>
<organism evidence="1 2">
    <name type="scientific">Rhodovulum bhavnagarense</name>
    <dbReference type="NCBI Taxonomy" id="992286"/>
    <lineage>
        <taxon>Bacteria</taxon>
        <taxon>Pseudomonadati</taxon>
        <taxon>Pseudomonadota</taxon>
        <taxon>Alphaproteobacteria</taxon>
        <taxon>Rhodobacterales</taxon>
        <taxon>Paracoccaceae</taxon>
        <taxon>Rhodovulum</taxon>
    </lineage>
</organism>
<accession>A0A4R2RF29</accession>